<dbReference type="InterPro" id="IPR017438">
    <property type="entry name" value="ATP-NAD_kinase_N"/>
</dbReference>
<dbReference type="PANTHER" id="PTHR40697:SF2">
    <property type="entry name" value="ATP-NAD KINASE-RELATED"/>
    <property type="match status" value="1"/>
</dbReference>
<dbReference type="OrthoDB" id="56451at2157"/>
<gene>
    <name evidence="1" type="ORF">SZ63_07090</name>
</gene>
<dbReference type="Gene3D" id="3.40.50.10330">
    <property type="entry name" value="Probable inorganic polyphosphate/atp-NAD kinase, domain 1"/>
    <property type="match status" value="1"/>
</dbReference>
<dbReference type="GO" id="GO:0003951">
    <property type="term" value="F:NAD+ kinase activity"/>
    <property type="evidence" value="ECO:0007669"/>
    <property type="project" value="InterPro"/>
</dbReference>
<keyword evidence="1" id="KW-0808">Transferase</keyword>
<dbReference type="Proteomes" id="UP000035301">
    <property type="component" value="Unassembled WGS sequence"/>
</dbReference>
<protein>
    <submittedName>
        <fullName evidence="1">ATP-NAD kinase</fullName>
    </submittedName>
</protein>
<dbReference type="SUPFAM" id="SSF111331">
    <property type="entry name" value="NAD kinase/diacylglycerol kinase-like"/>
    <property type="match status" value="1"/>
</dbReference>
<dbReference type="Pfam" id="PF01513">
    <property type="entry name" value="NAD_kinase"/>
    <property type="match status" value="1"/>
</dbReference>
<dbReference type="PANTHER" id="PTHR40697">
    <property type="entry name" value="ACETOIN CATABOLISM PROTEIN X"/>
    <property type="match status" value="1"/>
</dbReference>
<dbReference type="RefSeq" id="WP_048183176.1">
    <property type="nucleotide sequence ID" value="NZ_JXOJ01000002.1"/>
</dbReference>
<organism evidence="1 2">
    <name type="scientific">Methanoculleus sediminis</name>
    <dbReference type="NCBI Taxonomy" id="1550566"/>
    <lineage>
        <taxon>Archaea</taxon>
        <taxon>Methanobacteriati</taxon>
        <taxon>Methanobacteriota</taxon>
        <taxon>Stenosarchaea group</taxon>
        <taxon>Methanomicrobia</taxon>
        <taxon>Methanomicrobiales</taxon>
        <taxon>Methanomicrobiaceae</taxon>
        <taxon>Methanoculleus</taxon>
    </lineage>
</organism>
<dbReference type="PIRSF" id="PIRSF016907">
    <property type="entry name" value="Kin_ATP-NAD"/>
    <property type="match status" value="1"/>
</dbReference>
<dbReference type="Pfam" id="PF20143">
    <property type="entry name" value="NAD_kinase_C"/>
    <property type="match status" value="1"/>
</dbReference>
<name>A0A0H1R0Z4_9EURY</name>
<dbReference type="GO" id="GO:0006741">
    <property type="term" value="P:NADP+ biosynthetic process"/>
    <property type="evidence" value="ECO:0007669"/>
    <property type="project" value="InterPro"/>
</dbReference>
<keyword evidence="2" id="KW-1185">Reference proteome</keyword>
<dbReference type="EMBL" id="JXOJ01000002">
    <property type="protein sequence ID" value="KLK88739.1"/>
    <property type="molecule type" value="Genomic_DNA"/>
</dbReference>
<evidence type="ECO:0000313" key="1">
    <source>
        <dbReference type="EMBL" id="KLK88739.1"/>
    </source>
</evidence>
<dbReference type="InterPro" id="IPR002504">
    <property type="entry name" value="NADK"/>
</dbReference>
<dbReference type="InterPro" id="IPR039065">
    <property type="entry name" value="AcoX-like"/>
</dbReference>
<dbReference type="InterPro" id="IPR011386">
    <property type="entry name" value="Put_ATP-NAD_kin"/>
</dbReference>
<keyword evidence="1" id="KW-0418">Kinase</keyword>
<accession>A0A0H1R0Z4</accession>
<dbReference type="AlphaFoldDB" id="A0A0H1R0Z4"/>
<dbReference type="STRING" id="1550566.SZ63_07090"/>
<evidence type="ECO:0000313" key="2">
    <source>
        <dbReference type="Proteomes" id="UP000035301"/>
    </source>
</evidence>
<reference evidence="1 2" key="1">
    <citation type="journal article" date="2015" name="Int. J. Syst. Evol. Microbiol.">
        <title>Methanoculleus sediminis sp. nov., a methanogen from sediments near a submarine mud volcano.</title>
        <authorList>
            <person name="Chen S.C."/>
            <person name="Chen M.F."/>
            <person name="Lai M.C."/>
            <person name="Weng C.Y."/>
            <person name="Wu S.Y."/>
            <person name="Lin S."/>
            <person name="Yang T.F."/>
            <person name="Chen P.C."/>
        </authorList>
    </citation>
    <scope>NUCLEOTIDE SEQUENCE [LARGE SCALE GENOMIC DNA]</scope>
    <source>
        <strain evidence="1 2">S3Fa</strain>
    </source>
</reference>
<dbReference type="InterPro" id="IPR016064">
    <property type="entry name" value="NAD/diacylglycerol_kinase_sf"/>
</dbReference>
<sequence length="367" mass="38690">MKKAVGFLVNPVAGMGGAVGLAGTDGQAAEALRRGAVPRSADRAVQALSTLRGQDIEWCTCSAPMGEDVLAAAGLARSTVLYHPSVPTGAADTKAACRAFLDAGVDLVVFCGGDGTARDVFDAVGREVPILGIPAGVKMYSAVFAVNPAAAADLVRRAGEVPCRDSEVMDVDEEAYRSGRLTARLYGYACVPYIPERTQGGKQVFEQQDEERAKEDIAAFIAEIMLPDTLYIIGAGSTTARIMERLGLLPTLLGVDVVRNGEVLARNADERTLLALLEEYPRAKIVVSPIGAQGFVLGRGNQQISPAVIRKAGLRNLIVVATPAKLAATPLLYVDSGDAALDREVGDSLQVVSGYRIAQRKRVVQIN</sequence>
<comment type="caution">
    <text evidence="1">The sequence shown here is derived from an EMBL/GenBank/DDBJ whole genome shotgun (WGS) entry which is preliminary data.</text>
</comment>
<proteinExistence type="predicted"/>